<keyword evidence="2" id="KW-0614">Plasmid</keyword>
<dbReference type="Pfam" id="PF13180">
    <property type="entry name" value="PDZ_2"/>
    <property type="match status" value="1"/>
</dbReference>
<gene>
    <name evidence="2" type="ORF">EVX74_018060</name>
</gene>
<reference evidence="2" key="3">
    <citation type="submission" date="2021-06" db="EMBL/GenBank/DDBJ databases">
        <authorList>
            <person name="Diorio-Toth L."/>
        </authorList>
    </citation>
    <scope>NUCLEOTIDE SEQUENCE</scope>
    <source>
        <strain evidence="2">AL_065</strain>
        <plasmid evidence="2">pAL_065-4</plasmid>
    </source>
</reference>
<geneLocation type="plasmid" evidence="2 3">
    <name>pAL_065-4</name>
</geneLocation>
<name>A0AAJ4TVC4_ACILW</name>
<evidence type="ECO:0000313" key="2">
    <source>
        <dbReference type="EMBL" id="QXR09386.1"/>
    </source>
</evidence>
<keyword evidence="2" id="KW-0645">Protease</keyword>
<dbReference type="SMART" id="SM00228">
    <property type="entry name" value="PDZ"/>
    <property type="match status" value="1"/>
</dbReference>
<reference evidence="2" key="2">
    <citation type="journal article" date="2019" name="Nat. Commun.">
        <title>Spatiotemporal dynamics of multidrug resistant bacteria on intensive care unit surfaces.</title>
        <authorList>
            <person name="D'Souza A.W."/>
            <person name="Potter R.F."/>
            <person name="Wallace M."/>
            <person name="Shupe A."/>
            <person name="Patel S."/>
            <person name="Sun X."/>
            <person name="Gul D."/>
            <person name="Kwon J.H."/>
            <person name="Andleeb S."/>
            <person name="Burnham C.D."/>
            <person name="Dantas G."/>
        </authorList>
    </citation>
    <scope>NUCLEOTIDE SEQUENCE</scope>
    <source>
        <strain evidence="2">AL_065</strain>
    </source>
</reference>
<proteinExistence type="predicted"/>
<dbReference type="SUPFAM" id="SSF50156">
    <property type="entry name" value="PDZ domain-like"/>
    <property type="match status" value="1"/>
</dbReference>
<dbReference type="AlphaFoldDB" id="A0AAJ4TVC4"/>
<sequence length="107" mass="12390">MGSNNQISYKRFYVKYVIKRSIDDLQHDLVKKYQLKTGILVSLVYKNGPAYRSNILRDDVITQINGREVWKDNFSTILNEEKSKATPLKLTVIRDSTSKIIPVTLGW</sequence>
<protein>
    <submittedName>
        <fullName evidence="2">S1C family serine protease</fullName>
    </submittedName>
</protein>
<dbReference type="InterPro" id="IPR036034">
    <property type="entry name" value="PDZ_sf"/>
</dbReference>
<dbReference type="Proteomes" id="UP000293391">
    <property type="component" value="Plasmid pAL_065-4"/>
</dbReference>
<dbReference type="GO" id="GO:0006508">
    <property type="term" value="P:proteolysis"/>
    <property type="evidence" value="ECO:0007669"/>
    <property type="project" value="UniProtKB-KW"/>
</dbReference>
<organism evidence="2 3">
    <name type="scientific">Acinetobacter lwoffii</name>
    <dbReference type="NCBI Taxonomy" id="28090"/>
    <lineage>
        <taxon>Bacteria</taxon>
        <taxon>Pseudomonadati</taxon>
        <taxon>Pseudomonadota</taxon>
        <taxon>Gammaproteobacteria</taxon>
        <taxon>Moraxellales</taxon>
        <taxon>Moraxellaceae</taxon>
        <taxon>Acinetobacter</taxon>
    </lineage>
</organism>
<dbReference type="InterPro" id="IPR001478">
    <property type="entry name" value="PDZ"/>
</dbReference>
<evidence type="ECO:0000259" key="1">
    <source>
        <dbReference type="SMART" id="SM00228"/>
    </source>
</evidence>
<evidence type="ECO:0000313" key="3">
    <source>
        <dbReference type="Proteomes" id="UP000293391"/>
    </source>
</evidence>
<reference evidence="2" key="1">
    <citation type="submission" date="2018-10" db="EMBL/GenBank/DDBJ databases">
        <authorList>
            <person name="D'Souza A.W."/>
            <person name="Potter R.F."/>
            <person name="Wallace M."/>
            <person name="Shupe A."/>
            <person name="Patel S."/>
            <person name="Sun S."/>
            <person name="Gul D."/>
            <person name="Kwon J.H."/>
            <person name="Andleeb S."/>
            <person name="Burnham C.-A.D."/>
            <person name="Dantas G."/>
        </authorList>
    </citation>
    <scope>NUCLEOTIDE SEQUENCE</scope>
    <source>
        <strain evidence="2">AL_065</strain>
        <plasmid evidence="2">pAL_065-4</plasmid>
    </source>
</reference>
<dbReference type="Gene3D" id="2.30.42.10">
    <property type="match status" value="1"/>
</dbReference>
<accession>A0AAJ4TVC4</accession>
<keyword evidence="2" id="KW-0378">Hydrolase</keyword>
<dbReference type="GO" id="GO:0008233">
    <property type="term" value="F:peptidase activity"/>
    <property type="evidence" value="ECO:0007669"/>
    <property type="project" value="UniProtKB-KW"/>
</dbReference>
<feature type="domain" description="PDZ" evidence="1">
    <location>
        <begin position="10"/>
        <end position="96"/>
    </location>
</feature>
<dbReference type="EMBL" id="CP078048">
    <property type="protein sequence ID" value="QXR09386.1"/>
    <property type="molecule type" value="Genomic_DNA"/>
</dbReference>